<proteinExistence type="inferred from homology"/>
<keyword evidence="6" id="KW-1185">Reference proteome</keyword>
<keyword evidence="4" id="KW-0997">Cell inner membrane</keyword>
<evidence type="ECO:0000313" key="5">
    <source>
        <dbReference type="EMBL" id="AFC85642.1"/>
    </source>
</evidence>
<evidence type="ECO:0000313" key="6">
    <source>
        <dbReference type="Proteomes" id="UP000005234"/>
    </source>
</evidence>
<dbReference type="Pfam" id="PF04356">
    <property type="entry name" value="DUF489"/>
    <property type="match status" value="1"/>
</dbReference>
<evidence type="ECO:0000256" key="2">
    <source>
        <dbReference type="ARBA" id="ARBA00022490"/>
    </source>
</evidence>
<keyword evidence="2 4" id="KW-0963">Cytoplasm</keyword>
<organism evidence="5 6">
    <name type="scientific">Frateuria aurantia (strain ATCC 33424 / DSM 6220 / KCTC 2777 / LMG 1558 / NBRC 3245 / NCIMB 13370)</name>
    <name type="common">Acetobacter aurantius</name>
    <dbReference type="NCBI Taxonomy" id="767434"/>
    <lineage>
        <taxon>Bacteria</taxon>
        <taxon>Pseudomonadati</taxon>
        <taxon>Pseudomonadota</taxon>
        <taxon>Gammaproteobacteria</taxon>
        <taxon>Lysobacterales</taxon>
        <taxon>Rhodanobacteraceae</taxon>
        <taxon>Frateuria</taxon>
    </lineage>
</organism>
<name>H8L4G8_FRAAD</name>
<dbReference type="eggNOG" id="COG2915">
    <property type="taxonomic scope" value="Bacteria"/>
</dbReference>
<dbReference type="Gene3D" id="1.10.3890.10">
    <property type="entry name" value="HflD-like"/>
    <property type="match status" value="1"/>
</dbReference>
<dbReference type="AlphaFoldDB" id="H8L4G8"/>
<dbReference type="HOGENOM" id="CLU_098920_0_0_6"/>
<dbReference type="NCBIfam" id="NF001246">
    <property type="entry name" value="PRK00218.1-2"/>
    <property type="match status" value="1"/>
</dbReference>
<comment type="similarity">
    <text evidence="4">Belongs to the HflD family.</text>
</comment>
<sequence length="213" mass="23646">MFERFAMTEERVLALAGLFQATTLTQQLAQTGQCDHNALESSMASIFAIDAPSVPAVYQGVAGVRVGLRNLVDQLDSQPRQLNVVRMTVAVLRLERSLARRPAMMEHLQQGILTIQRQSGHFELGTSQLCNKLAQLYTETLSTLRPRVMITGDPHTLQRPEVVAKVRTGLLAAVRSAMLWRQLGGQQWQLIAYRRHACMIARGLLTGVTIEQG</sequence>
<evidence type="ECO:0000256" key="4">
    <source>
        <dbReference type="HAMAP-Rule" id="MF_00695"/>
    </source>
</evidence>
<comment type="subcellular location">
    <subcellularLocation>
        <location evidence="4">Cytoplasm</location>
    </subcellularLocation>
    <subcellularLocation>
        <location evidence="4">Cell inner membrane</location>
        <topology evidence="4">Peripheral membrane protein</topology>
        <orientation evidence="4">Cytoplasmic side</orientation>
    </subcellularLocation>
</comment>
<dbReference type="STRING" id="767434.Fraau_1183"/>
<dbReference type="EMBL" id="CP003350">
    <property type="protein sequence ID" value="AFC85642.1"/>
    <property type="molecule type" value="Genomic_DNA"/>
</dbReference>
<dbReference type="SUPFAM" id="SSF101322">
    <property type="entry name" value="YcfC-like"/>
    <property type="match status" value="1"/>
</dbReference>
<dbReference type="GO" id="GO:0005886">
    <property type="term" value="C:plasma membrane"/>
    <property type="evidence" value="ECO:0007669"/>
    <property type="project" value="UniProtKB-SubCell"/>
</dbReference>
<dbReference type="KEGG" id="fau:Fraau_1183"/>
<reference evidence="5" key="1">
    <citation type="submission" date="2012-02" db="EMBL/GenBank/DDBJ databases">
        <title>The complete genome of Frateuria aurantia DSM 6220.</title>
        <authorList>
            <consortium name="US DOE Joint Genome Institute (JGI-PGF)"/>
            <person name="Lucas S."/>
            <person name="Copeland A."/>
            <person name="Lapidus A."/>
            <person name="Glavina del Rio T."/>
            <person name="Dalin E."/>
            <person name="Tice H."/>
            <person name="Bruce D."/>
            <person name="Goodwin L."/>
            <person name="Pitluck S."/>
            <person name="Peters L."/>
            <person name="Ovchinnikova G."/>
            <person name="Teshima H."/>
            <person name="Kyrpides N."/>
            <person name="Mavromatis K."/>
            <person name="Ivanova N."/>
            <person name="Brettin T."/>
            <person name="Detter J.C."/>
            <person name="Han C."/>
            <person name="Larimer F."/>
            <person name="Land M."/>
            <person name="Hauser L."/>
            <person name="Markowitz V."/>
            <person name="Cheng J.-F."/>
            <person name="Hugenholtz P."/>
            <person name="Woyke T."/>
            <person name="Wu D."/>
            <person name="Brambilla E."/>
            <person name="Klenk H.-P."/>
            <person name="Eisen J.A."/>
        </authorList>
    </citation>
    <scope>NUCLEOTIDE SEQUENCE</scope>
    <source>
        <strain evidence="5">DSM 6220</strain>
    </source>
</reference>
<dbReference type="PANTHER" id="PTHR38100:SF1">
    <property type="entry name" value="HIGH FREQUENCY LYSOGENIZATION PROTEIN HFLD"/>
    <property type="match status" value="1"/>
</dbReference>
<keyword evidence="3 4" id="KW-0472">Membrane</keyword>
<dbReference type="HAMAP" id="MF_00695">
    <property type="entry name" value="HflD_protein"/>
    <property type="match status" value="1"/>
</dbReference>
<keyword evidence="1 4" id="KW-1003">Cell membrane</keyword>
<protein>
    <recommendedName>
        <fullName evidence="4">High frequency lysogenization protein HflD homolog</fullName>
    </recommendedName>
</protein>
<dbReference type="PANTHER" id="PTHR38100">
    <property type="entry name" value="HIGH FREQUENCY LYSOGENIZATION PROTEIN HFLD"/>
    <property type="match status" value="1"/>
</dbReference>
<accession>H8L4G8</accession>
<evidence type="ECO:0000256" key="1">
    <source>
        <dbReference type="ARBA" id="ARBA00022475"/>
    </source>
</evidence>
<dbReference type="InterPro" id="IPR007451">
    <property type="entry name" value="HflD"/>
</dbReference>
<gene>
    <name evidence="4" type="primary">hflD</name>
    <name evidence="5" type="ordered locus">Fraau_1183</name>
</gene>
<dbReference type="Proteomes" id="UP000005234">
    <property type="component" value="Chromosome"/>
</dbReference>
<dbReference type="InterPro" id="IPR035932">
    <property type="entry name" value="HflD-like_sf"/>
</dbReference>
<evidence type="ECO:0000256" key="3">
    <source>
        <dbReference type="ARBA" id="ARBA00023136"/>
    </source>
</evidence>
<dbReference type="GO" id="GO:0005737">
    <property type="term" value="C:cytoplasm"/>
    <property type="evidence" value="ECO:0007669"/>
    <property type="project" value="UniProtKB-SubCell"/>
</dbReference>